<dbReference type="EMBL" id="JARQWQ010000165">
    <property type="protein sequence ID" value="KAK2547866.1"/>
    <property type="molecule type" value="Genomic_DNA"/>
</dbReference>
<gene>
    <name evidence="1" type="ORF">P5673_032093</name>
</gene>
<organism evidence="1 2">
    <name type="scientific">Acropora cervicornis</name>
    <name type="common">Staghorn coral</name>
    <dbReference type="NCBI Taxonomy" id="6130"/>
    <lineage>
        <taxon>Eukaryota</taxon>
        <taxon>Metazoa</taxon>
        <taxon>Cnidaria</taxon>
        <taxon>Anthozoa</taxon>
        <taxon>Hexacorallia</taxon>
        <taxon>Scleractinia</taxon>
        <taxon>Astrocoeniina</taxon>
        <taxon>Acroporidae</taxon>
        <taxon>Acropora</taxon>
    </lineage>
</organism>
<accession>A0AAD9PS25</accession>
<sequence>MVLQEYDIFSSASVGKKFWKIRPGNKAFLKALNITETLVKLGPKETHIIRKKVEKGNAEDAEWWLSIAHFALQSLRKAIAVRYKRELSFEAGKDSGTKIEQSKENIY</sequence>
<reference evidence="1" key="1">
    <citation type="journal article" date="2023" name="G3 (Bethesda)">
        <title>Whole genome assembly and annotation of the endangered Caribbean coral Acropora cervicornis.</title>
        <authorList>
            <person name="Selwyn J.D."/>
            <person name="Vollmer S.V."/>
        </authorList>
    </citation>
    <scope>NUCLEOTIDE SEQUENCE</scope>
    <source>
        <strain evidence="1">K2</strain>
    </source>
</reference>
<protein>
    <submittedName>
        <fullName evidence="1">Uncharacterized protein</fullName>
    </submittedName>
</protein>
<name>A0AAD9PS25_ACRCE</name>
<proteinExistence type="predicted"/>
<evidence type="ECO:0000313" key="2">
    <source>
        <dbReference type="Proteomes" id="UP001249851"/>
    </source>
</evidence>
<dbReference type="Proteomes" id="UP001249851">
    <property type="component" value="Unassembled WGS sequence"/>
</dbReference>
<evidence type="ECO:0000313" key="1">
    <source>
        <dbReference type="EMBL" id="KAK2547866.1"/>
    </source>
</evidence>
<dbReference type="AlphaFoldDB" id="A0AAD9PS25"/>
<keyword evidence="2" id="KW-1185">Reference proteome</keyword>
<comment type="caution">
    <text evidence="1">The sequence shown here is derived from an EMBL/GenBank/DDBJ whole genome shotgun (WGS) entry which is preliminary data.</text>
</comment>
<reference evidence="1" key="2">
    <citation type="journal article" date="2023" name="Science">
        <title>Genomic signatures of disease resistance in endangered staghorn corals.</title>
        <authorList>
            <person name="Vollmer S.V."/>
            <person name="Selwyn J.D."/>
            <person name="Despard B.A."/>
            <person name="Roesel C.L."/>
        </authorList>
    </citation>
    <scope>NUCLEOTIDE SEQUENCE</scope>
    <source>
        <strain evidence="1">K2</strain>
    </source>
</reference>